<comment type="caution">
    <text evidence="3">The sequence shown here is derived from an EMBL/GenBank/DDBJ whole genome shotgun (WGS) entry which is preliminary data.</text>
</comment>
<dbReference type="GO" id="GO:0005634">
    <property type="term" value="C:nucleus"/>
    <property type="evidence" value="ECO:0007669"/>
    <property type="project" value="TreeGrafter"/>
</dbReference>
<dbReference type="Pfam" id="PF03184">
    <property type="entry name" value="DDE_1"/>
    <property type="match status" value="1"/>
</dbReference>
<dbReference type="Gene3D" id="1.10.10.60">
    <property type="entry name" value="Homeodomain-like"/>
    <property type="match status" value="1"/>
</dbReference>
<name>A0AAE0Y1B2_9GAST</name>
<organism evidence="3 4">
    <name type="scientific">Elysia crispata</name>
    <name type="common">lettuce slug</name>
    <dbReference type="NCBI Taxonomy" id="231223"/>
    <lineage>
        <taxon>Eukaryota</taxon>
        <taxon>Metazoa</taxon>
        <taxon>Spiralia</taxon>
        <taxon>Lophotrochozoa</taxon>
        <taxon>Mollusca</taxon>
        <taxon>Gastropoda</taxon>
        <taxon>Heterobranchia</taxon>
        <taxon>Euthyneura</taxon>
        <taxon>Panpulmonata</taxon>
        <taxon>Sacoglossa</taxon>
        <taxon>Placobranchoidea</taxon>
        <taxon>Plakobranchidae</taxon>
        <taxon>Elysia</taxon>
    </lineage>
</organism>
<dbReference type="InterPro" id="IPR050863">
    <property type="entry name" value="CenT-Element_Derived"/>
</dbReference>
<accession>A0AAE0Y1B2</accession>
<dbReference type="InterPro" id="IPR004875">
    <property type="entry name" value="DDE_SF_endonuclease_dom"/>
</dbReference>
<dbReference type="Gene3D" id="3.30.420.10">
    <property type="entry name" value="Ribonuclease H-like superfamily/Ribonuclease H"/>
    <property type="match status" value="1"/>
</dbReference>
<dbReference type="PANTHER" id="PTHR19303">
    <property type="entry name" value="TRANSPOSON"/>
    <property type="match status" value="1"/>
</dbReference>
<proteinExistence type="predicted"/>
<protein>
    <recommendedName>
        <fullName evidence="2">DDE-1 domain-containing protein</fullName>
    </recommendedName>
</protein>
<dbReference type="EMBL" id="JAWDGP010007223">
    <property type="protein sequence ID" value="KAK3727899.1"/>
    <property type="molecule type" value="Genomic_DNA"/>
</dbReference>
<sequence>MFPTSSKTNGRRIRFSKVSFLFHVSLKIDLYLGKPKKNVYNQYSREDLEKAIKGVKDGRETCLGASKSFGIPRKTLSDHVAGRSSLYRRAGRARNIPATVENAVVDTVIAAARAGFPLTKRQSLLKVGALVKSLGLKTQFKDAIPGKDYWQGTKKRRPDLVIRTPQICASNRLHVMTRTVINKYFDDLEKLLNELDLAQKSSQIWNCDETGLQFSPDASKVIAQKGARSVVARCSPSNESVTTLVCINAAGTTGTAMPPLCVVKGKTTRAVQSSATHDAPEGTVWTQQANAWMNGDIGVQWFTKVFIKNCGEARPQLLILDSHHSHEVLEMLELAEKERIHILALPPHTTHKLQPLDRVVFKPMKTAYKRHCTEFLAANPDKTINKLTWPGLLRQTWAATMRQEPLQTCFCATGIYPLDRTKIPESAYLLSGAMRSIAVTQSEDCSMNTGQEQEQEQQVEKDVE</sequence>
<reference evidence="3" key="1">
    <citation type="journal article" date="2023" name="G3 (Bethesda)">
        <title>A reference genome for the long-term kleptoplast-retaining sea slug Elysia crispata morphotype clarki.</title>
        <authorList>
            <person name="Eastman K.E."/>
            <person name="Pendleton A.L."/>
            <person name="Shaikh M.A."/>
            <person name="Suttiyut T."/>
            <person name="Ogas R."/>
            <person name="Tomko P."/>
            <person name="Gavelis G."/>
            <person name="Widhalm J.R."/>
            <person name="Wisecaver J.H."/>
        </authorList>
    </citation>
    <scope>NUCLEOTIDE SEQUENCE</scope>
    <source>
        <strain evidence="3">ECLA1</strain>
    </source>
</reference>
<dbReference type="InterPro" id="IPR036397">
    <property type="entry name" value="RNaseH_sf"/>
</dbReference>
<gene>
    <name evidence="3" type="ORF">RRG08_049135</name>
</gene>
<keyword evidence="4" id="KW-1185">Reference proteome</keyword>
<dbReference type="Proteomes" id="UP001283361">
    <property type="component" value="Unassembled WGS sequence"/>
</dbReference>
<feature type="region of interest" description="Disordered" evidence="1">
    <location>
        <begin position="443"/>
        <end position="464"/>
    </location>
</feature>
<evidence type="ECO:0000259" key="2">
    <source>
        <dbReference type="Pfam" id="PF03184"/>
    </source>
</evidence>
<evidence type="ECO:0000256" key="1">
    <source>
        <dbReference type="SAM" id="MobiDB-lite"/>
    </source>
</evidence>
<dbReference type="PANTHER" id="PTHR19303:SF74">
    <property type="entry name" value="POGO TRANSPOSABLE ELEMENT WITH KRAB DOMAIN"/>
    <property type="match status" value="1"/>
</dbReference>
<dbReference type="InterPro" id="IPR009057">
    <property type="entry name" value="Homeodomain-like_sf"/>
</dbReference>
<feature type="domain" description="DDE-1" evidence="2">
    <location>
        <begin position="239"/>
        <end position="385"/>
    </location>
</feature>
<evidence type="ECO:0000313" key="4">
    <source>
        <dbReference type="Proteomes" id="UP001283361"/>
    </source>
</evidence>
<dbReference type="GO" id="GO:0003677">
    <property type="term" value="F:DNA binding"/>
    <property type="evidence" value="ECO:0007669"/>
    <property type="project" value="TreeGrafter"/>
</dbReference>
<dbReference type="SUPFAM" id="SSF46689">
    <property type="entry name" value="Homeodomain-like"/>
    <property type="match status" value="1"/>
</dbReference>
<dbReference type="AlphaFoldDB" id="A0AAE0Y1B2"/>
<evidence type="ECO:0000313" key="3">
    <source>
        <dbReference type="EMBL" id="KAK3727899.1"/>
    </source>
</evidence>